<protein>
    <recommendedName>
        <fullName evidence="6">Hydrophobin</fullName>
    </recommendedName>
</protein>
<gene>
    <name evidence="7" type="ORF">PILCRDRAFT_817585</name>
</gene>
<evidence type="ECO:0000313" key="7">
    <source>
        <dbReference type="EMBL" id="KIM84787.1"/>
    </source>
</evidence>
<evidence type="ECO:0000256" key="4">
    <source>
        <dbReference type="ARBA" id="ARBA00022525"/>
    </source>
</evidence>
<dbReference type="CDD" id="cd23507">
    <property type="entry name" value="hydrophobin_I"/>
    <property type="match status" value="1"/>
</dbReference>
<evidence type="ECO:0000256" key="1">
    <source>
        <dbReference type="ARBA" id="ARBA00004191"/>
    </source>
</evidence>
<dbReference type="OrthoDB" id="4225815at2759"/>
<proteinExistence type="inferred from homology"/>
<dbReference type="HOGENOM" id="CLU_105134_2_0_1"/>
<feature type="chain" id="PRO_5013986922" description="Hydrophobin" evidence="6">
    <location>
        <begin position="18"/>
        <end position="107"/>
    </location>
</feature>
<dbReference type="GO" id="GO:0005199">
    <property type="term" value="F:structural constituent of cell wall"/>
    <property type="evidence" value="ECO:0007669"/>
    <property type="project" value="InterPro"/>
</dbReference>
<evidence type="ECO:0000313" key="8">
    <source>
        <dbReference type="Proteomes" id="UP000054166"/>
    </source>
</evidence>
<evidence type="ECO:0000256" key="6">
    <source>
        <dbReference type="RuleBase" id="RU365009"/>
    </source>
</evidence>
<evidence type="ECO:0000256" key="5">
    <source>
        <dbReference type="ARBA" id="ARBA00023157"/>
    </source>
</evidence>
<keyword evidence="8" id="KW-1185">Reference proteome</keyword>
<comment type="similarity">
    <text evidence="2 6">Belongs to the fungal hydrophobin family.</text>
</comment>
<dbReference type="Pfam" id="PF01185">
    <property type="entry name" value="Hydrophobin"/>
    <property type="match status" value="1"/>
</dbReference>
<feature type="signal peptide" evidence="6">
    <location>
        <begin position="1"/>
        <end position="17"/>
    </location>
</feature>
<keyword evidence="5 6" id="KW-1015">Disulfide bond</keyword>
<dbReference type="Proteomes" id="UP000054166">
    <property type="component" value="Unassembled WGS sequence"/>
</dbReference>
<dbReference type="GO" id="GO:0009277">
    <property type="term" value="C:fungal-type cell wall"/>
    <property type="evidence" value="ECO:0007669"/>
    <property type="project" value="InterPro"/>
</dbReference>
<dbReference type="EMBL" id="KN832986">
    <property type="protein sequence ID" value="KIM84787.1"/>
    <property type="molecule type" value="Genomic_DNA"/>
</dbReference>
<evidence type="ECO:0000256" key="3">
    <source>
        <dbReference type="ARBA" id="ARBA00022512"/>
    </source>
</evidence>
<evidence type="ECO:0000256" key="2">
    <source>
        <dbReference type="ARBA" id="ARBA00010446"/>
    </source>
</evidence>
<keyword evidence="3 6" id="KW-0134">Cell wall</keyword>
<dbReference type="STRING" id="765440.A0A0C3C579"/>
<sequence>MFAKTLVAVSFAALAVAVPTGGSKQCETSKQNCCKSVQQAGNPDPAFLAGLLDLILPIDAQVGLTCSPISVVGTGSGCAESQTPVCCNENKFNGLINIGCTPIQALL</sequence>
<dbReference type="SMART" id="SM00075">
    <property type="entry name" value="HYDRO"/>
    <property type="match status" value="1"/>
</dbReference>
<dbReference type="InterPro" id="IPR001338">
    <property type="entry name" value="Class_I_Hydrophobin"/>
</dbReference>
<reference evidence="7 8" key="1">
    <citation type="submission" date="2014-04" db="EMBL/GenBank/DDBJ databases">
        <authorList>
            <consortium name="DOE Joint Genome Institute"/>
            <person name="Kuo A."/>
            <person name="Tarkka M."/>
            <person name="Buscot F."/>
            <person name="Kohler A."/>
            <person name="Nagy L.G."/>
            <person name="Floudas D."/>
            <person name="Copeland A."/>
            <person name="Barry K.W."/>
            <person name="Cichocki N."/>
            <person name="Veneault-Fourrey C."/>
            <person name="LaButti K."/>
            <person name="Lindquist E.A."/>
            <person name="Lipzen A."/>
            <person name="Lundell T."/>
            <person name="Morin E."/>
            <person name="Murat C."/>
            <person name="Sun H."/>
            <person name="Tunlid A."/>
            <person name="Henrissat B."/>
            <person name="Grigoriev I.V."/>
            <person name="Hibbett D.S."/>
            <person name="Martin F."/>
            <person name="Nordberg H.P."/>
            <person name="Cantor M.N."/>
            <person name="Hua S.X."/>
        </authorList>
    </citation>
    <scope>NUCLEOTIDE SEQUENCE [LARGE SCALE GENOMIC DNA]</scope>
    <source>
        <strain evidence="7 8">F 1598</strain>
    </source>
</reference>
<keyword evidence="4 6" id="KW-0964">Secreted</keyword>
<comment type="subcellular location">
    <subcellularLocation>
        <location evidence="1 6">Secreted</location>
        <location evidence="1 6">Cell wall</location>
    </subcellularLocation>
</comment>
<dbReference type="AlphaFoldDB" id="A0A0C3C579"/>
<dbReference type="InParanoid" id="A0A0C3C579"/>
<keyword evidence="6" id="KW-0732">Signal</keyword>
<name>A0A0C3C579_PILCF</name>
<accession>A0A0C3C579</accession>
<reference evidence="8" key="2">
    <citation type="submission" date="2015-01" db="EMBL/GenBank/DDBJ databases">
        <title>Evolutionary Origins and Diversification of the Mycorrhizal Mutualists.</title>
        <authorList>
            <consortium name="DOE Joint Genome Institute"/>
            <consortium name="Mycorrhizal Genomics Consortium"/>
            <person name="Kohler A."/>
            <person name="Kuo A."/>
            <person name="Nagy L.G."/>
            <person name="Floudas D."/>
            <person name="Copeland A."/>
            <person name="Barry K.W."/>
            <person name="Cichocki N."/>
            <person name="Veneault-Fourrey C."/>
            <person name="LaButti K."/>
            <person name="Lindquist E.A."/>
            <person name="Lipzen A."/>
            <person name="Lundell T."/>
            <person name="Morin E."/>
            <person name="Murat C."/>
            <person name="Riley R."/>
            <person name="Ohm R."/>
            <person name="Sun H."/>
            <person name="Tunlid A."/>
            <person name="Henrissat B."/>
            <person name="Grigoriev I.V."/>
            <person name="Hibbett D.S."/>
            <person name="Martin F."/>
        </authorList>
    </citation>
    <scope>NUCLEOTIDE SEQUENCE [LARGE SCALE GENOMIC DNA]</scope>
    <source>
        <strain evidence="8">F 1598</strain>
    </source>
</reference>
<organism evidence="7 8">
    <name type="scientific">Piloderma croceum (strain F 1598)</name>
    <dbReference type="NCBI Taxonomy" id="765440"/>
    <lineage>
        <taxon>Eukaryota</taxon>
        <taxon>Fungi</taxon>
        <taxon>Dikarya</taxon>
        <taxon>Basidiomycota</taxon>
        <taxon>Agaricomycotina</taxon>
        <taxon>Agaricomycetes</taxon>
        <taxon>Agaricomycetidae</taxon>
        <taxon>Atheliales</taxon>
        <taxon>Atheliaceae</taxon>
        <taxon>Piloderma</taxon>
    </lineage>
</organism>